<protein>
    <recommendedName>
        <fullName evidence="2">N-acetyltransferase domain-containing protein</fullName>
    </recommendedName>
</protein>
<proteinExistence type="predicted"/>
<dbReference type="EMBL" id="NRRV01000049">
    <property type="protein sequence ID" value="MBK1632476.1"/>
    <property type="molecule type" value="Genomic_DNA"/>
</dbReference>
<feature type="domain" description="N-acetyltransferase" evidence="2">
    <location>
        <begin position="65"/>
        <end position="222"/>
    </location>
</feature>
<name>A0ABS1CKL2_9GAMM</name>
<feature type="region of interest" description="Disordered" evidence="1">
    <location>
        <begin position="37"/>
        <end position="58"/>
    </location>
</feature>
<dbReference type="SUPFAM" id="SSF55729">
    <property type="entry name" value="Acyl-CoA N-acyltransferases (Nat)"/>
    <property type="match status" value="1"/>
</dbReference>
<accession>A0ABS1CKL2</accession>
<evidence type="ECO:0000256" key="1">
    <source>
        <dbReference type="SAM" id="MobiDB-lite"/>
    </source>
</evidence>
<dbReference type="Proteomes" id="UP000748752">
    <property type="component" value="Unassembled WGS sequence"/>
</dbReference>
<dbReference type="CDD" id="cd04301">
    <property type="entry name" value="NAT_SF"/>
    <property type="match status" value="1"/>
</dbReference>
<dbReference type="InterPro" id="IPR016181">
    <property type="entry name" value="Acyl_CoA_acyltransferase"/>
</dbReference>
<dbReference type="Pfam" id="PF00583">
    <property type="entry name" value="Acetyltransf_1"/>
    <property type="match status" value="1"/>
</dbReference>
<sequence>MCCPSQALRPQSPPVALSCCWWPRRTDLSTLQTVAESTSTGRAEAVTQPRARPTGRGRLADGRRWQIRRLRPDDGPRLAACFARMSDEARLARFFTAKRRLTDAEIAHFSRPDGWEHMALAAFAADGAGREQELLGAVRCLRLPHRRDTADFAIAVADDARGVGLGCALLSALMAHARPRGIHRLHCDVLWHNQPMRALAERFGGEPVGSDADSLVYTIPVERRPAGDASAFAWPGLVLPDPVAMHHDWCSLLDDAASPWLPGACASVTASAAAAA</sequence>
<dbReference type="InterPro" id="IPR000182">
    <property type="entry name" value="GNAT_dom"/>
</dbReference>
<comment type="caution">
    <text evidence="3">The sequence shown here is derived from an EMBL/GenBank/DDBJ whole genome shotgun (WGS) entry which is preliminary data.</text>
</comment>
<gene>
    <name evidence="3" type="ORF">CKO31_17360</name>
</gene>
<evidence type="ECO:0000259" key="2">
    <source>
        <dbReference type="PROSITE" id="PS51186"/>
    </source>
</evidence>
<dbReference type="PROSITE" id="PS51186">
    <property type="entry name" value="GNAT"/>
    <property type="match status" value="1"/>
</dbReference>
<evidence type="ECO:0000313" key="3">
    <source>
        <dbReference type="EMBL" id="MBK1632476.1"/>
    </source>
</evidence>
<evidence type="ECO:0000313" key="4">
    <source>
        <dbReference type="Proteomes" id="UP000748752"/>
    </source>
</evidence>
<organism evidence="3 4">
    <name type="scientific">Thiohalocapsa halophila</name>
    <dbReference type="NCBI Taxonomy" id="69359"/>
    <lineage>
        <taxon>Bacteria</taxon>
        <taxon>Pseudomonadati</taxon>
        <taxon>Pseudomonadota</taxon>
        <taxon>Gammaproteobacteria</taxon>
        <taxon>Chromatiales</taxon>
        <taxon>Chromatiaceae</taxon>
        <taxon>Thiohalocapsa</taxon>
    </lineage>
</organism>
<dbReference type="Gene3D" id="3.40.630.30">
    <property type="match status" value="1"/>
</dbReference>
<reference evidence="3 4" key="1">
    <citation type="journal article" date="2020" name="Microorganisms">
        <title>Osmotic Adaptation and Compatible Solute Biosynthesis of Phototrophic Bacteria as Revealed from Genome Analyses.</title>
        <authorList>
            <person name="Imhoff J.F."/>
            <person name="Rahn T."/>
            <person name="Kunzel S."/>
            <person name="Keller A."/>
            <person name="Neulinger S.C."/>
        </authorList>
    </citation>
    <scope>NUCLEOTIDE SEQUENCE [LARGE SCALE GENOMIC DNA]</scope>
    <source>
        <strain evidence="3 4">DSM 6210</strain>
    </source>
</reference>
<keyword evidence="4" id="KW-1185">Reference proteome</keyword>